<gene>
    <name evidence="1" type="ORF">ERS852580_02141</name>
</gene>
<proteinExistence type="predicted"/>
<reference evidence="1 2" key="1">
    <citation type="submission" date="2015-09" db="EMBL/GenBank/DDBJ databases">
        <authorList>
            <consortium name="Pathogen Informatics"/>
        </authorList>
    </citation>
    <scope>NUCLEOTIDE SEQUENCE [LARGE SCALE GENOMIC DNA]</scope>
    <source>
        <strain evidence="1 2">2789STDY5834968</strain>
    </source>
</reference>
<name>A0A173UH68_9FIRM</name>
<evidence type="ECO:0000313" key="2">
    <source>
        <dbReference type="Proteomes" id="UP000095673"/>
    </source>
</evidence>
<dbReference type="RefSeq" id="WP_015568618.1">
    <property type="nucleotide sequence ID" value="NZ_CYXM01000010.1"/>
</dbReference>
<dbReference type="EMBL" id="CYXM01000010">
    <property type="protein sequence ID" value="CUN13557.1"/>
    <property type="molecule type" value="Genomic_DNA"/>
</dbReference>
<dbReference type="AlphaFoldDB" id="A0A173UH68"/>
<evidence type="ECO:0000313" key="1">
    <source>
        <dbReference type="EMBL" id="CUN13557.1"/>
    </source>
</evidence>
<sequence>MAYRKASYGAFSVDQIERKRKLVKSGWNSFSVPKLTHAELIERRKGLHGDGLQKLQCK</sequence>
<accession>A0A173UH68</accession>
<dbReference type="Proteomes" id="UP000095673">
    <property type="component" value="Unassembled WGS sequence"/>
</dbReference>
<organism evidence="1 2">
    <name type="scientific">Agathobacter rectalis</name>
    <dbReference type="NCBI Taxonomy" id="39491"/>
    <lineage>
        <taxon>Bacteria</taxon>
        <taxon>Bacillati</taxon>
        <taxon>Bacillota</taxon>
        <taxon>Clostridia</taxon>
        <taxon>Lachnospirales</taxon>
        <taxon>Lachnospiraceae</taxon>
        <taxon>Agathobacter</taxon>
    </lineage>
</organism>
<protein>
    <submittedName>
        <fullName evidence="1">Uncharacterized protein</fullName>
    </submittedName>
</protein>